<comment type="caution">
    <text evidence="2">The sequence shown here is derived from an EMBL/GenBank/DDBJ whole genome shotgun (WGS) entry which is preliminary data.</text>
</comment>
<keyword evidence="3" id="KW-1185">Reference proteome</keyword>
<name>A0AB34K245_PRYPA</name>
<dbReference type="Gene3D" id="3.90.550.10">
    <property type="entry name" value="Spore Coat Polysaccharide Biosynthesis Protein SpsA, Chain A"/>
    <property type="match status" value="1"/>
</dbReference>
<evidence type="ECO:0008006" key="4">
    <source>
        <dbReference type="Google" id="ProtNLM"/>
    </source>
</evidence>
<feature type="chain" id="PRO_5044201968" description="Glycosyltransferase 2-like domain-containing protein" evidence="1">
    <location>
        <begin position="18"/>
        <end position="419"/>
    </location>
</feature>
<gene>
    <name evidence="2" type="ORF">AB1Y20_009460</name>
</gene>
<protein>
    <recommendedName>
        <fullName evidence="4">Glycosyltransferase 2-like domain-containing protein</fullName>
    </recommendedName>
</protein>
<dbReference type="EMBL" id="JBGBPQ010000002">
    <property type="protein sequence ID" value="KAL1528095.1"/>
    <property type="molecule type" value="Genomic_DNA"/>
</dbReference>
<dbReference type="InterPro" id="IPR029044">
    <property type="entry name" value="Nucleotide-diphossugar_trans"/>
</dbReference>
<proteinExistence type="predicted"/>
<keyword evidence="1" id="KW-0732">Signal</keyword>
<evidence type="ECO:0000256" key="1">
    <source>
        <dbReference type="SAM" id="SignalP"/>
    </source>
</evidence>
<dbReference type="Proteomes" id="UP001515480">
    <property type="component" value="Unassembled WGS sequence"/>
</dbReference>
<feature type="signal peptide" evidence="1">
    <location>
        <begin position="1"/>
        <end position="17"/>
    </location>
</feature>
<dbReference type="PANTHER" id="PTHR33604:SF3">
    <property type="entry name" value="OSJNBA0004B13.7 PROTEIN"/>
    <property type="match status" value="1"/>
</dbReference>
<evidence type="ECO:0000313" key="3">
    <source>
        <dbReference type="Proteomes" id="UP001515480"/>
    </source>
</evidence>
<dbReference type="AlphaFoldDB" id="A0AB34K245"/>
<organism evidence="2 3">
    <name type="scientific">Prymnesium parvum</name>
    <name type="common">Toxic golden alga</name>
    <dbReference type="NCBI Taxonomy" id="97485"/>
    <lineage>
        <taxon>Eukaryota</taxon>
        <taxon>Haptista</taxon>
        <taxon>Haptophyta</taxon>
        <taxon>Prymnesiophyceae</taxon>
        <taxon>Prymnesiales</taxon>
        <taxon>Prymnesiaceae</taxon>
        <taxon>Prymnesium</taxon>
    </lineage>
</organism>
<accession>A0AB34K245</accession>
<sequence>MAITATHMLCALASVGANIIQQSVQDGTPVPLVAVVIAWNRPASLARLIRSLEAADYGAAAAPIEIRFALDASGNQTVDDEIDQIIRSIRWPFGVVRVRRRLVHVGLKENVLGAWTPSDEEDPAPAVFLEDDVELSRLWWHWVQACLRTYATHDTWQQQLIGVSLFTPDNLNEPFENGGSSDPNGKFVPSCEWQGLHWKGNSRKGTSAVLFGQPCSWGAVYFPWHWAAFRQFVGKLRHLPPEKLPKIPCPPDTPRCKVSANHWGRNSWKRLMIYYMTMSGLYMVYPNFPGRAGFSTNHVEPGVHLSQDPQVLYGQRARHRMKLIDLDMCRTWRIRCSINETAGADNDLPPFSLPSADSIQLYDFYCRVQPPAAEGASALREAGRALEAKLPSEMVGGAPVVDDPSNDGSEYLIIPAVST</sequence>
<evidence type="ECO:0000313" key="2">
    <source>
        <dbReference type="EMBL" id="KAL1528095.1"/>
    </source>
</evidence>
<dbReference type="SUPFAM" id="SSF53448">
    <property type="entry name" value="Nucleotide-diphospho-sugar transferases"/>
    <property type="match status" value="1"/>
</dbReference>
<reference evidence="2 3" key="1">
    <citation type="journal article" date="2024" name="Science">
        <title>Giant polyketide synthase enzymes in the biosynthesis of giant marine polyether toxins.</title>
        <authorList>
            <person name="Fallon T.R."/>
            <person name="Shende V.V."/>
            <person name="Wierzbicki I.H."/>
            <person name="Pendleton A.L."/>
            <person name="Watervoot N.F."/>
            <person name="Auber R.P."/>
            <person name="Gonzalez D.J."/>
            <person name="Wisecaver J.H."/>
            <person name="Moore B.S."/>
        </authorList>
    </citation>
    <scope>NUCLEOTIDE SEQUENCE [LARGE SCALE GENOMIC DNA]</scope>
    <source>
        <strain evidence="2 3">12B1</strain>
    </source>
</reference>
<dbReference type="PANTHER" id="PTHR33604">
    <property type="entry name" value="OSJNBA0004B13.7 PROTEIN"/>
    <property type="match status" value="1"/>
</dbReference>